<comment type="caution">
    <text evidence="1">The sequence shown here is derived from an EMBL/GenBank/DDBJ whole genome shotgun (WGS) entry which is preliminary data.</text>
</comment>
<organism evidence="1 2">
    <name type="scientific">Yinghuangia soli</name>
    <dbReference type="NCBI Taxonomy" id="2908204"/>
    <lineage>
        <taxon>Bacteria</taxon>
        <taxon>Bacillati</taxon>
        <taxon>Actinomycetota</taxon>
        <taxon>Actinomycetes</taxon>
        <taxon>Kitasatosporales</taxon>
        <taxon>Streptomycetaceae</taxon>
        <taxon>Yinghuangia</taxon>
    </lineage>
</organism>
<sequence length="90" mass="9936">MAVEFVGIDPDTDRDHCPTVWTDAEALEILFQGWKPSPETWAACEATSPANGPVPDDEVILRLPARMIPKIREACDALERAQLRRAAPPV</sequence>
<dbReference type="EMBL" id="JAKFHA010000048">
    <property type="protein sequence ID" value="MCF2533408.1"/>
    <property type="molecule type" value="Genomic_DNA"/>
</dbReference>
<accession>A0AA41Q8I7</accession>
<reference evidence="1" key="1">
    <citation type="submission" date="2022-01" db="EMBL/GenBank/DDBJ databases">
        <title>Genome-Based Taxonomic Classification of the Phylum Actinobacteria.</title>
        <authorList>
            <person name="Gao Y."/>
        </authorList>
    </citation>
    <scope>NUCLEOTIDE SEQUENCE</scope>
    <source>
        <strain evidence="1">KLBMP 8922</strain>
    </source>
</reference>
<evidence type="ECO:0000313" key="2">
    <source>
        <dbReference type="Proteomes" id="UP001165378"/>
    </source>
</evidence>
<dbReference type="RefSeq" id="WP_235058183.1">
    <property type="nucleotide sequence ID" value="NZ_JAKFHA010000048.1"/>
</dbReference>
<evidence type="ECO:0000313" key="1">
    <source>
        <dbReference type="EMBL" id="MCF2533408.1"/>
    </source>
</evidence>
<protein>
    <submittedName>
        <fullName evidence="1">Uncharacterized protein</fullName>
    </submittedName>
</protein>
<dbReference type="AlphaFoldDB" id="A0AA41Q8I7"/>
<dbReference type="Proteomes" id="UP001165378">
    <property type="component" value="Unassembled WGS sequence"/>
</dbReference>
<keyword evidence="2" id="KW-1185">Reference proteome</keyword>
<name>A0AA41Q8I7_9ACTN</name>
<gene>
    <name evidence="1" type="ORF">LZ495_40180</name>
</gene>
<proteinExistence type="predicted"/>